<evidence type="ECO:0008006" key="5">
    <source>
        <dbReference type="Google" id="ProtNLM"/>
    </source>
</evidence>
<dbReference type="PATRIC" id="fig|1405.8.peg.4033"/>
<evidence type="ECO:0000313" key="4">
    <source>
        <dbReference type="Proteomes" id="UP000264294"/>
    </source>
</evidence>
<name>A0A090YUG8_9BACI</name>
<gene>
    <name evidence="2" type="ORF">D0U04_02395</name>
    <name evidence="1" type="ORF">DJ93_3925</name>
</gene>
<evidence type="ECO:0000313" key="2">
    <source>
        <dbReference type="EMBL" id="RFT68321.1"/>
    </source>
</evidence>
<dbReference type="EMBL" id="QVOD01000002">
    <property type="protein sequence ID" value="RFT68321.1"/>
    <property type="molecule type" value="Genomic_DNA"/>
</dbReference>
<dbReference type="Proteomes" id="UP000264294">
    <property type="component" value="Unassembled WGS sequence"/>
</dbReference>
<comment type="caution">
    <text evidence="1">The sequence shown here is derived from an EMBL/GenBank/DDBJ whole genome shotgun (WGS) entry which is preliminary data.</text>
</comment>
<proteinExistence type="predicted"/>
<reference evidence="2 4" key="2">
    <citation type="submission" date="2018-08" db="EMBL/GenBank/DDBJ databases">
        <title>Bacillus clarus sp. nov. strain PS00077A.</title>
        <authorList>
            <person name="Mendez Acevedo M."/>
            <person name="Carroll L."/>
            <person name="Mukherjee M."/>
            <person name="Wiedmann M."/>
            <person name="Kovac J."/>
        </authorList>
    </citation>
    <scope>NUCLEOTIDE SEQUENCE [LARGE SCALE GENOMIC DNA]</scope>
    <source>
        <strain evidence="2 4">PS00077A</strain>
    </source>
</reference>
<keyword evidence="4" id="KW-1185">Reference proteome</keyword>
<evidence type="ECO:0000313" key="3">
    <source>
        <dbReference type="Proteomes" id="UP000029389"/>
    </source>
</evidence>
<protein>
    <recommendedName>
        <fullName evidence="5">Group-specific protein</fullName>
    </recommendedName>
</protein>
<sequence length="144" mass="16348">MRVISSARFWVALMLCIILCLGLLLTLKYSTISKAEETHQTIPYELLYTKQNTVPISSSTHNEKKVVKGMIVTEASNYEDLLQIAEVIKNQYKNKEINEVIFSIHNKNNGKYDEDLPYEPIGKGIITVTYDSISLGKSNVILHK</sequence>
<dbReference type="RefSeq" id="WP_042982781.1">
    <property type="nucleotide sequence ID" value="NZ_JMQC01000008.1"/>
</dbReference>
<accession>A0A090YUG8</accession>
<dbReference type="Proteomes" id="UP000029389">
    <property type="component" value="Unassembled WGS sequence"/>
</dbReference>
<dbReference type="AlphaFoldDB" id="A0A090YUG8"/>
<organism evidence="1 3">
    <name type="scientific">Bacillus clarus</name>
    <dbReference type="NCBI Taxonomy" id="2338372"/>
    <lineage>
        <taxon>Bacteria</taxon>
        <taxon>Bacillati</taxon>
        <taxon>Bacillota</taxon>
        <taxon>Bacilli</taxon>
        <taxon>Bacillales</taxon>
        <taxon>Bacillaceae</taxon>
        <taxon>Bacillus</taxon>
        <taxon>Bacillus cereus group</taxon>
    </lineage>
</organism>
<reference evidence="1 3" key="1">
    <citation type="submission" date="2014-04" db="EMBL/GenBank/DDBJ databases">
        <authorList>
            <person name="Bishop-Lilly K.A."/>
            <person name="Broomall S.M."/>
            <person name="Chain P.S."/>
            <person name="Chertkov O."/>
            <person name="Coyne S.R."/>
            <person name="Daligault H.E."/>
            <person name="Davenport K.W."/>
            <person name="Erkkila T."/>
            <person name="Frey K.G."/>
            <person name="Gibbons H.S."/>
            <person name="Gu W."/>
            <person name="Jaissle J."/>
            <person name="Johnson S.L."/>
            <person name="Koroleva G.I."/>
            <person name="Ladner J.T."/>
            <person name="Lo C.-C."/>
            <person name="Minogue T.D."/>
            <person name="Munk C."/>
            <person name="Palacios G.F."/>
            <person name="Redden C.L."/>
            <person name="Rosenzweig C.N."/>
            <person name="Scholz M.B."/>
            <person name="Teshima H."/>
            <person name="Xu Y."/>
        </authorList>
    </citation>
    <scope>NUCLEOTIDE SEQUENCE [LARGE SCALE GENOMIC DNA]</scope>
    <source>
        <strain evidence="1 3">BHP</strain>
    </source>
</reference>
<dbReference type="EMBL" id="JMQC01000008">
    <property type="protein sequence ID" value="KFN01912.1"/>
    <property type="molecule type" value="Genomic_DNA"/>
</dbReference>
<evidence type="ECO:0000313" key="1">
    <source>
        <dbReference type="EMBL" id="KFN01912.1"/>
    </source>
</evidence>